<name>Q6AR87_DESPS</name>
<dbReference type="HOGENOM" id="CLU_1812693_0_0_7"/>
<keyword evidence="2" id="KW-1185">Reference proteome</keyword>
<dbReference type="AlphaFoldDB" id="Q6AR87"/>
<organism evidence="1 2">
    <name type="scientific">Desulfotalea psychrophila (strain LSv54 / DSM 12343)</name>
    <dbReference type="NCBI Taxonomy" id="177439"/>
    <lineage>
        <taxon>Bacteria</taxon>
        <taxon>Pseudomonadati</taxon>
        <taxon>Thermodesulfobacteriota</taxon>
        <taxon>Desulfobulbia</taxon>
        <taxon>Desulfobulbales</taxon>
        <taxon>Desulfocapsaceae</taxon>
        <taxon>Desulfotalea</taxon>
    </lineage>
</organism>
<dbReference type="KEGG" id="dps:DP0408"/>
<proteinExistence type="predicted"/>
<reference evidence="2" key="1">
    <citation type="journal article" date="2004" name="Environ. Microbiol.">
        <title>The genome of Desulfotalea psychrophila, a sulfate-reducing bacterium from permanently cold Arctic sediments.</title>
        <authorList>
            <person name="Rabus R."/>
            <person name="Ruepp A."/>
            <person name="Frickey T."/>
            <person name="Rattei T."/>
            <person name="Fartmann B."/>
            <person name="Stark M."/>
            <person name="Bauer M."/>
            <person name="Zibat A."/>
            <person name="Lombardot T."/>
            <person name="Becker I."/>
            <person name="Amann J."/>
            <person name="Gellner K."/>
            <person name="Teeling H."/>
            <person name="Leuschner W.D."/>
            <person name="Gloeckner F.-O."/>
            <person name="Lupas A.N."/>
            <person name="Amann R."/>
            <person name="Klenk H.-P."/>
        </authorList>
    </citation>
    <scope>NUCLEOTIDE SEQUENCE [LARGE SCALE GENOMIC DNA]</scope>
    <source>
        <strain evidence="2">DSM 12343 / LSv54</strain>
    </source>
</reference>
<dbReference type="RefSeq" id="WP_011187653.1">
    <property type="nucleotide sequence ID" value="NC_006138.1"/>
</dbReference>
<evidence type="ECO:0000313" key="1">
    <source>
        <dbReference type="EMBL" id="CAG35137.1"/>
    </source>
</evidence>
<accession>Q6AR87</accession>
<dbReference type="STRING" id="177439.DP0408"/>
<sequence length="142" mass="15738">MPKHITSVACLRVIKDELTGLMSLQDLVKVGFYNKKEGPHFPGFLLFSKWYRDGGDANSDELFTVKITLLDSAEKAIGVVGEQEFTIKEGTYGGDFGTRVEGVEAPGPGRYFFEVSCKSEGGRWKKVTQIPVVLREKDSDAE</sequence>
<dbReference type="Proteomes" id="UP000000602">
    <property type="component" value="Chromosome"/>
</dbReference>
<gene>
    <name evidence="1" type="ordered locus">DP0408</name>
</gene>
<dbReference type="EMBL" id="CR522870">
    <property type="protein sequence ID" value="CAG35137.1"/>
    <property type="molecule type" value="Genomic_DNA"/>
</dbReference>
<evidence type="ECO:0000313" key="2">
    <source>
        <dbReference type="Proteomes" id="UP000000602"/>
    </source>
</evidence>
<protein>
    <submittedName>
        <fullName evidence="1">Uncharacterized protein</fullName>
    </submittedName>
</protein>